<evidence type="ECO:0000313" key="1">
    <source>
        <dbReference type="EMBL" id="CAB4928207.1"/>
    </source>
</evidence>
<protein>
    <submittedName>
        <fullName evidence="1">Unannotated protein</fullName>
    </submittedName>
</protein>
<reference evidence="1" key="1">
    <citation type="submission" date="2020-05" db="EMBL/GenBank/DDBJ databases">
        <authorList>
            <person name="Chiriac C."/>
            <person name="Salcher M."/>
            <person name="Ghai R."/>
            <person name="Kavagutti S V."/>
        </authorList>
    </citation>
    <scope>NUCLEOTIDE SEQUENCE</scope>
</reference>
<dbReference type="EMBL" id="CAFBMZ010000050">
    <property type="protein sequence ID" value="CAB4928207.1"/>
    <property type="molecule type" value="Genomic_DNA"/>
</dbReference>
<sequence>MILYLVRHGETEWHSENRYAGSTDVSLTPKGVEQGIKLAEWAKGTDIELIASSDLSRAIITATPSVIATKVAHKIDPRFREVDFGLGEGLTSDEMEVKFPQARKAFIKAPADSALPNGERGVDAVNRVFDALFELMSVDRAHKVLLVAHSTLGRLMLCGLTGIDLNNYRTNFPRIINGAVTTIEIEDVSQPSALFGAGKLIELNKLL</sequence>
<dbReference type="PANTHER" id="PTHR48100:SF1">
    <property type="entry name" value="HISTIDINE PHOSPHATASE FAMILY PROTEIN-RELATED"/>
    <property type="match status" value="1"/>
</dbReference>
<organism evidence="1">
    <name type="scientific">freshwater metagenome</name>
    <dbReference type="NCBI Taxonomy" id="449393"/>
    <lineage>
        <taxon>unclassified sequences</taxon>
        <taxon>metagenomes</taxon>
        <taxon>ecological metagenomes</taxon>
    </lineage>
</organism>
<dbReference type="CDD" id="cd07067">
    <property type="entry name" value="HP_PGM_like"/>
    <property type="match status" value="1"/>
</dbReference>
<name>A0A6J7ID67_9ZZZZ</name>
<dbReference type="GO" id="GO:0016791">
    <property type="term" value="F:phosphatase activity"/>
    <property type="evidence" value="ECO:0007669"/>
    <property type="project" value="TreeGrafter"/>
</dbReference>
<dbReference type="PANTHER" id="PTHR48100">
    <property type="entry name" value="BROAD-SPECIFICITY PHOSPHATASE YOR283W-RELATED"/>
    <property type="match status" value="1"/>
</dbReference>
<dbReference type="Gene3D" id="3.40.50.1240">
    <property type="entry name" value="Phosphoglycerate mutase-like"/>
    <property type="match status" value="1"/>
</dbReference>
<accession>A0A6J7ID67</accession>
<dbReference type="AlphaFoldDB" id="A0A6J7ID67"/>
<dbReference type="InterPro" id="IPR029033">
    <property type="entry name" value="His_PPase_superfam"/>
</dbReference>
<dbReference type="InterPro" id="IPR050275">
    <property type="entry name" value="PGM_Phosphatase"/>
</dbReference>
<proteinExistence type="predicted"/>
<dbReference type="SUPFAM" id="SSF53254">
    <property type="entry name" value="Phosphoglycerate mutase-like"/>
    <property type="match status" value="1"/>
</dbReference>
<gene>
    <name evidence="1" type="ORF">UFOPK3684_00805</name>
</gene>
<dbReference type="SMART" id="SM00855">
    <property type="entry name" value="PGAM"/>
    <property type="match status" value="1"/>
</dbReference>
<dbReference type="GO" id="GO:0005737">
    <property type="term" value="C:cytoplasm"/>
    <property type="evidence" value="ECO:0007669"/>
    <property type="project" value="TreeGrafter"/>
</dbReference>
<dbReference type="Pfam" id="PF00300">
    <property type="entry name" value="His_Phos_1"/>
    <property type="match status" value="1"/>
</dbReference>
<dbReference type="InterPro" id="IPR013078">
    <property type="entry name" value="His_Pase_superF_clade-1"/>
</dbReference>